<evidence type="ECO:0000256" key="3">
    <source>
        <dbReference type="SAM" id="Phobius"/>
    </source>
</evidence>
<dbReference type="SMART" id="SM00612">
    <property type="entry name" value="Kelch"/>
    <property type="match status" value="6"/>
</dbReference>
<dbReference type="InterPro" id="IPR006652">
    <property type="entry name" value="Kelch_1"/>
</dbReference>
<keyword evidence="2" id="KW-0677">Repeat</keyword>
<gene>
    <name evidence="4" type="ORF">OXD698_LOCUS35389</name>
</gene>
<keyword evidence="3" id="KW-0812">Transmembrane</keyword>
<name>A0A819UYG1_9BILA</name>
<sequence>MYKDFLKTIKRYLCIIIFTNIAVLAITVPLLVYFIIHSKNDEVTPVTISNTTTTAEDQLANGFTTKTSTTNNNIQTSTSTQLVFWNIDKPLNTGRSNFGSVLLANGKVLVAGGLLNSSTDYSGTEVYTLTGWQVATSMTGPRGFHTVTAFANNTKVLAAGSAGISGKQTAEVYNIVNSRWALTSINMSSSRYSHTATLLSNGQILIAGGSNASGISISEAELYIPSSNSFINTTNMNIARCCFTSTLLSDGSTVLVTGGINAANSLITTAELYINGSWIPLSSSMTQARAYHAAVLLNDGTVLIAGGGSGTPNAYSSAEIYNATTQYFITVGSMQYRRGGLTLTLLPSGKVLAIGGADWTSGTYPLVCELYDPVTRTWSNTLMLNYGRSFHQSVLTNTFVLTMGGTNGTSSRLTSSEKYNL</sequence>
<proteinExistence type="predicted"/>
<protein>
    <recommendedName>
        <fullName evidence="6">Kelch repeat protein</fullName>
    </recommendedName>
</protein>
<dbReference type="Gene3D" id="2.130.10.80">
    <property type="entry name" value="Galactose oxidase/kelch, beta-propeller"/>
    <property type="match status" value="2"/>
</dbReference>
<accession>A0A819UYG1</accession>
<dbReference type="Gene3D" id="2.120.10.80">
    <property type="entry name" value="Kelch-type beta propeller"/>
    <property type="match status" value="1"/>
</dbReference>
<dbReference type="SUPFAM" id="SSF117281">
    <property type="entry name" value="Kelch motif"/>
    <property type="match status" value="2"/>
</dbReference>
<evidence type="ECO:0008006" key="6">
    <source>
        <dbReference type="Google" id="ProtNLM"/>
    </source>
</evidence>
<evidence type="ECO:0000256" key="1">
    <source>
        <dbReference type="ARBA" id="ARBA00022441"/>
    </source>
</evidence>
<dbReference type="EMBL" id="CAJOAZ010005449">
    <property type="protein sequence ID" value="CAF4100478.1"/>
    <property type="molecule type" value="Genomic_DNA"/>
</dbReference>
<comment type="caution">
    <text evidence="4">The sequence shown here is derived from an EMBL/GenBank/DDBJ whole genome shotgun (WGS) entry which is preliminary data.</text>
</comment>
<evidence type="ECO:0000256" key="2">
    <source>
        <dbReference type="ARBA" id="ARBA00022737"/>
    </source>
</evidence>
<keyword evidence="1" id="KW-0880">Kelch repeat</keyword>
<dbReference type="PANTHER" id="PTHR46344:SF27">
    <property type="entry name" value="KELCH REPEAT SUPERFAMILY PROTEIN"/>
    <property type="match status" value="1"/>
</dbReference>
<evidence type="ECO:0000313" key="5">
    <source>
        <dbReference type="Proteomes" id="UP000663844"/>
    </source>
</evidence>
<dbReference type="PANTHER" id="PTHR46344">
    <property type="entry name" value="OS02G0202900 PROTEIN"/>
    <property type="match status" value="1"/>
</dbReference>
<dbReference type="Proteomes" id="UP000663844">
    <property type="component" value="Unassembled WGS sequence"/>
</dbReference>
<feature type="transmembrane region" description="Helical" evidence="3">
    <location>
        <begin position="12"/>
        <end position="36"/>
    </location>
</feature>
<organism evidence="4 5">
    <name type="scientific">Adineta steineri</name>
    <dbReference type="NCBI Taxonomy" id="433720"/>
    <lineage>
        <taxon>Eukaryota</taxon>
        <taxon>Metazoa</taxon>
        <taxon>Spiralia</taxon>
        <taxon>Gnathifera</taxon>
        <taxon>Rotifera</taxon>
        <taxon>Eurotatoria</taxon>
        <taxon>Bdelloidea</taxon>
        <taxon>Adinetida</taxon>
        <taxon>Adinetidae</taxon>
        <taxon>Adineta</taxon>
    </lineage>
</organism>
<evidence type="ECO:0000313" key="4">
    <source>
        <dbReference type="EMBL" id="CAF4100478.1"/>
    </source>
</evidence>
<reference evidence="4" key="1">
    <citation type="submission" date="2021-02" db="EMBL/GenBank/DDBJ databases">
        <authorList>
            <person name="Nowell W R."/>
        </authorList>
    </citation>
    <scope>NUCLEOTIDE SEQUENCE</scope>
</reference>
<keyword evidence="3" id="KW-0472">Membrane</keyword>
<dbReference type="AlphaFoldDB" id="A0A819UYG1"/>
<dbReference type="InterPro" id="IPR015915">
    <property type="entry name" value="Kelch-typ_b-propeller"/>
</dbReference>
<keyword evidence="3" id="KW-1133">Transmembrane helix</keyword>
<dbReference type="InterPro" id="IPR037293">
    <property type="entry name" value="Gal_Oxidase_central_sf"/>
</dbReference>